<feature type="compositionally biased region" description="Low complexity" evidence="2">
    <location>
        <begin position="442"/>
        <end position="453"/>
    </location>
</feature>
<organism evidence="6 7">
    <name type="scientific">[Mycobacterium] crassicus</name>
    <dbReference type="NCBI Taxonomy" id="2872309"/>
    <lineage>
        <taxon>Bacteria</taxon>
        <taxon>Bacillati</taxon>
        <taxon>Actinomycetota</taxon>
        <taxon>Actinomycetes</taxon>
        <taxon>Mycobacteriales</taxon>
        <taxon>Mycobacteriaceae</taxon>
        <taxon>Mycolicibacter</taxon>
    </lineage>
</organism>
<evidence type="ECO:0000256" key="1">
    <source>
        <dbReference type="ARBA" id="ARBA00010652"/>
    </source>
</evidence>
<dbReference type="InterPro" id="IPR043641">
    <property type="entry name" value="PPE-PPW_C"/>
</dbReference>
<dbReference type="SUPFAM" id="SSF140459">
    <property type="entry name" value="PE/PPE dimer-like"/>
    <property type="match status" value="1"/>
</dbReference>
<dbReference type="InterPro" id="IPR000030">
    <property type="entry name" value="PPE_dom"/>
</dbReference>
<evidence type="ECO:0000256" key="3">
    <source>
        <dbReference type="SAM" id="Phobius"/>
    </source>
</evidence>
<feature type="domain" description="PPE-PPW subfamily C-terminal" evidence="5">
    <location>
        <begin position="424"/>
        <end position="469"/>
    </location>
</feature>
<keyword evidence="3" id="KW-0472">Membrane</keyword>
<proteinExistence type="inferred from homology"/>
<keyword evidence="7" id="KW-1185">Reference proteome</keyword>
<feature type="domain" description="PPE" evidence="4">
    <location>
        <begin position="7"/>
        <end position="169"/>
    </location>
</feature>
<feature type="transmembrane region" description="Helical" evidence="3">
    <location>
        <begin position="249"/>
        <end position="268"/>
    </location>
</feature>
<reference evidence="6 7" key="1">
    <citation type="submission" date="2023-12" db="EMBL/GenBank/DDBJ databases">
        <title>Description of new species of Mycobacterium terrae complex isolated from sewage at the Sao Paulo Zoological Park Foundation in Brazil.</title>
        <authorList>
            <person name="Romagnoli C.L."/>
            <person name="Conceicao E.C."/>
            <person name="Machado E."/>
            <person name="Barreto L.B.P.F."/>
            <person name="Sharma A."/>
            <person name="Silva N.M."/>
            <person name="Marques L.E."/>
            <person name="Juliana M.A."/>
            <person name="Lourenco M.C.S."/>
            <person name="Digiampietri L.A."/>
            <person name="Suffys P.N."/>
            <person name="Viana-Niero C."/>
        </authorList>
    </citation>
    <scope>NUCLEOTIDE SEQUENCE [LARGE SCALE GENOMIC DNA]</scope>
    <source>
        <strain evidence="6 7">MYC098</strain>
    </source>
</reference>
<keyword evidence="3" id="KW-0812">Transmembrane</keyword>
<dbReference type="EMBL" id="JAYJJR010000002">
    <property type="protein sequence ID" value="MEB3020359.1"/>
    <property type="molecule type" value="Genomic_DNA"/>
</dbReference>
<dbReference type="RefSeq" id="WP_225405861.1">
    <property type="nucleotide sequence ID" value="NZ_JAYJJR010000002.1"/>
</dbReference>
<dbReference type="Pfam" id="PF00823">
    <property type="entry name" value="PPE"/>
    <property type="match status" value="1"/>
</dbReference>
<dbReference type="PANTHER" id="PTHR46766">
    <property type="entry name" value="GLUTAMINE-RICH PROTEIN 2"/>
    <property type="match status" value="1"/>
</dbReference>
<accession>A0ABU5XDL9</accession>
<dbReference type="PANTHER" id="PTHR46766:SF1">
    <property type="entry name" value="GLUTAMINE-RICH PROTEIN 2"/>
    <property type="match status" value="1"/>
</dbReference>
<evidence type="ECO:0000259" key="4">
    <source>
        <dbReference type="Pfam" id="PF00823"/>
    </source>
</evidence>
<feature type="region of interest" description="Disordered" evidence="2">
    <location>
        <begin position="375"/>
        <end position="486"/>
    </location>
</feature>
<protein>
    <submittedName>
        <fullName evidence="6">PPE family protein</fullName>
    </submittedName>
</protein>
<dbReference type="Pfam" id="PF18878">
    <property type="entry name" value="PPE-PPW"/>
    <property type="match status" value="1"/>
</dbReference>
<evidence type="ECO:0000259" key="5">
    <source>
        <dbReference type="Pfam" id="PF18878"/>
    </source>
</evidence>
<comment type="similarity">
    <text evidence="1">Belongs to the mycobacterial PPE family.</text>
</comment>
<dbReference type="Gene3D" id="1.20.1260.20">
    <property type="entry name" value="PPE superfamily"/>
    <property type="match status" value="1"/>
</dbReference>
<sequence length="486" mass="48651">MISAPVWIASPPEVHSALLSSGPGPGPLLSAAGVWNALSVEYASVADELTALLGTVQAGAWQGPSAEQYLAAHVPYLTWLGKASADSAGVAAQHEVAASAYASALASMPTLAELAANHMTHGVLVATNFFGINTIPIALNEADYVRMWIQAASTMGLYHAVSGAALASAPRTVAAPPVVKADSPLSADATPGGGDFFTQLFNQIGQLLQDPAGVIREIMSGGPAALATWFPLLFFVAYEAFFIPFGFTFWGVMLSAPAFLPLILGVALSQLPNLGEPAAGEGEILPTPLGLVPAGDRPIAAVAGFTSGIAGPGSPAVPTAPATSAAVPGAPAAGVMGFGYLVGGTDPGTGLGPTLTDGNKAQAPASRVPAAAAVATSSARDKARARRRRRAVLHDHADEFMDLDAGPGAGPGEEPSAVSATTGSDRGAGALGFTGTVGKRSTGTATGLTTLTGDGFGGGPSVPMLPDTWSENDLADSALESESEPK</sequence>
<feature type="transmembrane region" description="Helical" evidence="3">
    <location>
        <begin position="224"/>
        <end position="243"/>
    </location>
</feature>
<evidence type="ECO:0000313" key="7">
    <source>
        <dbReference type="Proteomes" id="UP001299596"/>
    </source>
</evidence>
<gene>
    <name evidence="6" type="ORF">K6T79_04800</name>
</gene>
<dbReference type="InterPro" id="IPR038332">
    <property type="entry name" value="PPE_sf"/>
</dbReference>
<dbReference type="Proteomes" id="UP001299596">
    <property type="component" value="Unassembled WGS sequence"/>
</dbReference>
<comment type="caution">
    <text evidence="6">The sequence shown here is derived from an EMBL/GenBank/DDBJ whole genome shotgun (WGS) entry which is preliminary data.</text>
</comment>
<evidence type="ECO:0000313" key="6">
    <source>
        <dbReference type="EMBL" id="MEB3020359.1"/>
    </source>
</evidence>
<keyword evidence="3" id="KW-1133">Transmembrane helix</keyword>
<evidence type="ECO:0000256" key="2">
    <source>
        <dbReference type="SAM" id="MobiDB-lite"/>
    </source>
</evidence>
<name>A0ABU5XDL9_9MYCO</name>